<protein>
    <recommendedName>
        <fullName evidence="4">Transmembrane protein</fullName>
    </recommendedName>
</protein>
<accession>A0ABP1R1B8</accession>
<dbReference type="Proteomes" id="UP001642540">
    <property type="component" value="Unassembled WGS sequence"/>
</dbReference>
<feature type="transmembrane region" description="Helical" evidence="1">
    <location>
        <begin position="98"/>
        <end position="122"/>
    </location>
</feature>
<feature type="transmembrane region" description="Helical" evidence="1">
    <location>
        <begin position="12"/>
        <end position="36"/>
    </location>
</feature>
<evidence type="ECO:0000313" key="3">
    <source>
        <dbReference type="Proteomes" id="UP001642540"/>
    </source>
</evidence>
<keyword evidence="3" id="KW-1185">Reference proteome</keyword>
<gene>
    <name evidence="2" type="ORF">ODALV1_LOCUS17558</name>
</gene>
<comment type="caution">
    <text evidence="2">The sequence shown here is derived from an EMBL/GenBank/DDBJ whole genome shotgun (WGS) entry which is preliminary data.</text>
</comment>
<evidence type="ECO:0008006" key="4">
    <source>
        <dbReference type="Google" id="ProtNLM"/>
    </source>
</evidence>
<keyword evidence="1" id="KW-0472">Membrane</keyword>
<sequence>MENLTFQWKRCAKIVGWIDLTLSILEVTLALIILIISIPYREEIIDHYRTQAEAVIMFYTVVIIFLITSLIELWAASKLIRSTDVGKEPSEALPMAKFWLWVNIIFLIVFTLDDVFVLIFLGIHWSNLVPTMAVFGIRFSFIYVVWRFMKELWAASATNTSSCVEYHNL</sequence>
<feature type="transmembrane region" description="Helical" evidence="1">
    <location>
        <begin position="56"/>
        <end position="77"/>
    </location>
</feature>
<reference evidence="2 3" key="1">
    <citation type="submission" date="2024-08" db="EMBL/GenBank/DDBJ databases">
        <authorList>
            <person name="Cucini C."/>
            <person name="Frati F."/>
        </authorList>
    </citation>
    <scope>NUCLEOTIDE SEQUENCE [LARGE SCALE GENOMIC DNA]</scope>
</reference>
<keyword evidence="1" id="KW-1133">Transmembrane helix</keyword>
<dbReference type="EMBL" id="CAXLJM020000053">
    <property type="protein sequence ID" value="CAL8117149.1"/>
    <property type="molecule type" value="Genomic_DNA"/>
</dbReference>
<proteinExistence type="predicted"/>
<feature type="transmembrane region" description="Helical" evidence="1">
    <location>
        <begin position="128"/>
        <end position="146"/>
    </location>
</feature>
<evidence type="ECO:0000313" key="2">
    <source>
        <dbReference type="EMBL" id="CAL8117149.1"/>
    </source>
</evidence>
<evidence type="ECO:0000256" key="1">
    <source>
        <dbReference type="SAM" id="Phobius"/>
    </source>
</evidence>
<name>A0ABP1R1B8_9HEXA</name>
<keyword evidence="1" id="KW-0812">Transmembrane</keyword>
<organism evidence="2 3">
    <name type="scientific">Orchesella dallaii</name>
    <dbReference type="NCBI Taxonomy" id="48710"/>
    <lineage>
        <taxon>Eukaryota</taxon>
        <taxon>Metazoa</taxon>
        <taxon>Ecdysozoa</taxon>
        <taxon>Arthropoda</taxon>
        <taxon>Hexapoda</taxon>
        <taxon>Collembola</taxon>
        <taxon>Entomobryomorpha</taxon>
        <taxon>Entomobryoidea</taxon>
        <taxon>Orchesellidae</taxon>
        <taxon>Orchesellinae</taxon>
        <taxon>Orchesella</taxon>
    </lineage>
</organism>